<protein>
    <submittedName>
        <fullName evidence="2">Uncharacterized protein</fullName>
    </submittedName>
</protein>
<comment type="caution">
    <text evidence="2">The sequence shown here is derived from an EMBL/GenBank/DDBJ whole genome shotgun (WGS) entry which is preliminary data.</text>
</comment>
<name>A0A9P5CCB4_9HYPO</name>
<evidence type="ECO:0000256" key="1">
    <source>
        <dbReference type="SAM" id="MobiDB-lite"/>
    </source>
</evidence>
<evidence type="ECO:0000313" key="2">
    <source>
        <dbReference type="EMBL" id="KAF3066999.1"/>
    </source>
</evidence>
<feature type="region of interest" description="Disordered" evidence="1">
    <location>
        <begin position="1"/>
        <end position="20"/>
    </location>
</feature>
<organism evidence="2 3">
    <name type="scientific">Trichoderma lentiforme</name>
    <dbReference type="NCBI Taxonomy" id="1567552"/>
    <lineage>
        <taxon>Eukaryota</taxon>
        <taxon>Fungi</taxon>
        <taxon>Dikarya</taxon>
        <taxon>Ascomycota</taxon>
        <taxon>Pezizomycotina</taxon>
        <taxon>Sordariomycetes</taxon>
        <taxon>Hypocreomycetidae</taxon>
        <taxon>Hypocreales</taxon>
        <taxon>Hypocreaceae</taxon>
        <taxon>Trichoderma</taxon>
    </lineage>
</organism>
<proteinExistence type="predicted"/>
<evidence type="ECO:0000313" key="3">
    <source>
        <dbReference type="Proteomes" id="UP000801864"/>
    </source>
</evidence>
<dbReference type="Proteomes" id="UP000801864">
    <property type="component" value="Unassembled WGS sequence"/>
</dbReference>
<sequence>MAHAVLPQNVEEASGDTSPRCSSPAVKALIGLTGLTSRVHALRIGTGQHVPARIGILDILYPVSQPPCTAITLVFSFTVRVLACAFSTRPPRPLRACGEGLADAGGDWEKLCQLLGRVDDGHNHRMIDSTEHTDPVTWRCLMAHAYLMLIERCHCTSCDSAGIDSAVVAASADAPCEDICRKAAQTMTMRESSTSIRCLPHGTDRQSHRRVSCTCIASEGILSFPAR</sequence>
<keyword evidence="3" id="KW-1185">Reference proteome</keyword>
<reference evidence="2 3" key="1">
    <citation type="submission" date="2018-06" db="EMBL/GenBank/DDBJ databases">
        <title>Genome analysis of cellulolytic fungus Trichoderma lentiforme CFAM-422.</title>
        <authorList>
            <person name="Steindorff A.S."/>
            <person name="Formighieri E.F."/>
            <person name="Midorikawa G.E.O."/>
            <person name="Tamietti M.S."/>
            <person name="Ramos E.Z."/>
            <person name="Silva A.S."/>
            <person name="Bon E.P.S."/>
            <person name="Mendes T.D."/>
            <person name="Damaso M.C.T."/>
            <person name="Favaro L.C.L."/>
        </authorList>
    </citation>
    <scope>NUCLEOTIDE SEQUENCE [LARGE SCALE GENOMIC DNA]</scope>
    <source>
        <strain evidence="2 3">CFAM-422</strain>
    </source>
</reference>
<accession>A0A9P5CCB4</accession>
<dbReference type="AlphaFoldDB" id="A0A9P5CCB4"/>
<gene>
    <name evidence="2" type="ORF">CFAM422_009008</name>
</gene>
<dbReference type="EMBL" id="QLNT01000016">
    <property type="protein sequence ID" value="KAF3066999.1"/>
    <property type="molecule type" value="Genomic_DNA"/>
</dbReference>